<dbReference type="Gene3D" id="3.40.1390.10">
    <property type="entry name" value="MurE/MurF, N-terminal domain"/>
    <property type="match status" value="1"/>
</dbReference>
<keyword evidence="3 10" id="KW-0132">Cell division</keyword>
<keyword evidence="9 10" id="KW-0961">Cell wall biogenesis/degradation</keyword>
<comment type="catalytic activity">
    <reaction evidence="10 11">
        <text>D-alanyl-D-alanine + UDP-N-acetyl-alpha-D-muramoyl-L-alanyl-gamma-D-glutamyl-meso-2,6-diaminopimelate + ATP = UDP-N-acetyl-alpha-D-muramoyl-L-alanyl-gamma-D-glutamyl-meso-2,6-diaminopimeloyl-D-alanyl-D-alanine + ADP + phosphate + H(+)</text>
        <dbReference type="Rhea" id="RHEA:28374"/>
        <dbReference type="ChEBI" id="CHEBI:15378"/>
        <dbReference type="ChEBI" id="CHEBI:30616"/>
        <dbReference type="ChEBI" id="CHEBI:43474"/>
        <dbReference type="ChEBI" id="CHEBI:57822"/>
        <dbReference type="ChEBI" id="CHEBI:61386"/>
        <dbReference type="ChEBI" id="CHEBI:83905"/>
        <dbReference type="ChEBI" id="CHEBI:456216"/>
        <dbReference type="EC" id="6.3.2.10"/>
    </reaction>
</comment>
<evidence type="ECO:0000256" key="8">
    <source>
        <dbReference type="ARBA" id="ARBA00023306"/>
    </source>
</evidence>
<dbReference type="SUPFAM" id="SSF63418">
    <property type="entry name" value="MurE/MurF N-terminal domain"/>
    <property type="match status" value="1"/>
</dbReference>
<dbReference type="AlphaFoldDB" id="A0A7X0RSH5"/>
<dbReference type="InterPro" id="IPR005863">
    <property type="entry name" value="UDP-N-AcMur_synth"/>
</dbReference>
<protein>
    <recommendedName>
        <fullName evidence="10 11">UDP-N-acetylmuramoyl-tripeptide--D-alanyl-D-alanine ligase</fullName>
        <ecNumber evidence="10 11">6.3.2.10</ecNumber>
    </recommendedName>
    <alternativeName>
        <fullName evidence="10">D-alanyl-D-alanine-adding enzyme</fullName>
    </alternativeName>
</protein>
<evidence type="ECO:0000256" key="5">
    <source>
        <dbReference type="ARBA" id="ARBA00022840"/>
    </source>
</evidence>
<evidence type="ECO:0000256" key="6">
    <source>
        <dbReference type="ARBA" id="ARBA00022960"/>
    </source>
</evidence>
<accession>A0A7X0RSH5</accession>
<dbReference type="GO" id="GO:0008360">
    <property type="term" value="P:regulation of cell shape"/>
    <property type="evidence" value="ECO:0007669"/>
    <property type="project" value="UniProtKB-KW"/>
</dbReference>
<dbReference type="InterPro" id="IPR036565">
    <property type="entry name" value="Mur-like_cat_sf"/>
</dbReference>
<feature type="domain" description="Mur ligase central" evidence="14">
    <location>
        <begin position="113"/>
        <end position="301"/>
    </location>
</feature>
<feature type="domain" description="Mur ligase C-terminal" evidence="13">
    <location>
        <begin position="325"/>
        <end position="448"/>
    </location>
</feature>
<keyword evidence="7 10" id="KW-0573">Peptidoglycan synthesis</keyword>
<dbReference type="UniPathway" id="UPA00219"/>
<evidence type="ECO:0000313" key="15">
    <source>
        <dbReference type="EMBL" id="MBB6672688.1"/>
    </source>
</evidence>
<feature type="binding site" evidence="10">
    <location>
        <begin position="115"/>
        <end position="121"/>
    </location>
    <ligand>
        <name>ATP</name>
        <dbReference type="ChEBI" id="CHEBI:30616"/>
    </ligand>
</feature>
<dbReference type="Gene3D" id="3.90.190.20">
    <property type="entry name" value="Mur ligase, C-terminal domain"/>
    <property type="match status" value="1"/>
</dbReference>
<dbReference type="GO" id="GO:0051301">
    <property type="term" value="P:cell division"/>
    <property type="evidence" value="ECO:0007669"/>
    <property type="project" value="UniProtKB-KW"/>
</dbReference>
<dbReference type="SUPFAM" id="SSF53623">
    <property type="entry name" value="MurD-like peptide ligases, catalytic domain"/>
    <property type="match status" value="1"/>
</dbReference>
<evidence type="ECO:0000256" key="7">
    <source>
        <dbReference type="ARBA" id="ARBA00022984"/>
    </source>
</evidence>
<dbReference type="Pfam" id="PF02875">
    <property type="entry name" value="Mur_ligase_C"/>
    <property type="match status" value="1"/>
</dbReference>
<dbReference type="Proteomes" id="UP000547209">
    <property type="component" value="Unassembled WGS sequence"/>
</dbReference>
<keyword evidence="8 10" id="KW-0131">Cell cycle</keyword>
<evidence type="ECO:0000259" key="12">
    <source>
        <dbReference type="Pfam" id="PF01225"/>
    </source>
</evidence>
<dbReference type="HAMAP" id="MF_02019">
    <property type="entry name" value="MurF"/>
    <property type="match status" value="1"/>
</dbReference>
<comment type="function">
    <text evidence="10 11">Involved in cell wall formation. Catalyzes the final step in the synthesis of UDP-N-acetylmuramoyl-pentapeptide, the precursor of murein.</text>
</comment>
<dbReference type="PANTHER" id="PTHR43024">
    <property type="entry name" value="UDP-N-ACETYLMURAMOYL-TRIPEPTIDE--D-ALANYL-D-ALANINE LIGASE"/>
    <property type="match status" value="1"/>
</dbReference>
<dbReference type="Gene3D" id="3.40.1190.10">
    <property type="entry name" value="Mur-like, catalytic domain"/>
    <property type="match status" value="1"/>
</dbReference>
<keyword evidence="5 10" id="KW-0067">ATP-binding</keyword>
<dbReference type="InterPro" id="IPR000713">
    <property type="entry name" value="Mur_ligase_N"/>
</dbReference>
<evidence type="ECO:0000256" key="9">
    <source>
        <dbReference type="ARBA" id="ARBA00023316"/>
    </source>
</evidence>
<proteinExistence type="inferred from homology"/>
<gene>
    <name evidence="10" type="primary">murF</name>
    <name evidence="15" type="ORF">H7C19_18560</name>
</gene>
<feature type="domain" description="Mur ligase N-terminal catalytic" evidence="12">
    <location>
        <begin position="28"/>
        <end position="102"/>
    </location>
</feature>
<keyword evidence="6 10" id="KW-0133">Cell shape</keyword>
<dbReference type="GO" id="GO:0071555">
    <property type="term" value="P:cell wall organization"/>
    <property type="evidence" value="ECO:0007669"/>
    <property type="project" value="UniProtKB-KW"/>
</dbReference>
<organism evidence="15 16">
    <name type="scientific">Cohnella nanjingensis</name>
    <dbReference type="NCBI Taxonomy" id="1387779"/>
    <lineage>
        <taxon>Bacteria</taxon>
        <taxon>Bacillati</taxon>
        <taxon>Bacillota</taxon>
        <taxon>Bacilli</taxon>
        <taxon>Bacillales</taxon>
        <taxon>Paenibacillaceae</taxon>
        <taxon>Cohnella</taxon>
    </lineage>
</organism>
<evidence type="ECO:0000256" key="4">
    <source>
        <dbReference type="ARBA" id="ARBA00022741"/>
    </source>
</evidence>
<dbReference type="EC" id="6.3.2.10" evidence="10 11"/>
<dbReference type="GO" id="GO:0005737">
    <property type="term" value="C:cytoplasm"/>
    <property type="evidence" value="ECO:0007669"/>
    <property type="project" value="UniProtKB-SubCell"/>
</dbReference>
<dbReference type="InterPro" id="IPR036615">
    <property type="entry name" value="Mur_ligase_C_dom_sf"/>
</dbReference>
<evidence type="ECO:0000259" key="13">
    <source>
        <dbReference type="Pfam" id="PF02875"/>
    </source>
</evidence>
<dbReference type="InterPro" id="IPR051046">
    <property type="entry name" value="MurCDEF_CellWall_CoF430Synth"/>
</dbReference>
<keyword evidence="16" id="KW-1185">Reference proteome</keyword>
<dbReference type="GO" id="GO:0009252">
    <property type="term" value="P:peptidoglycan biosynthetic process"/>
    <property type="evidence" value="ECO:0007669"/>
    <property type="project" value="UniProtKB-UniRule"/>
</dbReference>
<dbReference type="InterPro" id="IPR013221">
    <property type="entry name" value="Mur_ligase_cen"/>
</dbReference>
<evidence type="ECO:0000259" key="14">
    <source>
        <dbReference type="Pfam" id="PF08245"/>
    </source>
</evidence>
<evidence type="ECO:0000256" key="2">
    <source>
        <dbReference type="ARBA" id="ARBA00022598"/>
    </source>
</evidence>
<keyword evidence="1 10" id="KW-0963">Cytoplasm</keyword>
<dbReference type="Pfam" id="PF08245">
    <property type="entry name" value="Mur_ligase_M"/>
    <property type="match status" value="1"/>
</dbReference>
<reference evidence="15 16" key="1">
    <citation type="submission" date="2020-08" db="EMBL/GenBank/DDBJ databases">
        <title>Cohnella phylogeny.</title>
        <authorList>
            <person name="Dunlap C."/>
        </authorList>
    </citation>
    <scope>NUCLEOTIDE SEQUENCE [LARGE SCALE GENOMIC DNA]</scope>
    <source>
        <strain evidence="15 16">DSM 28246</strain>
    </source>
</reference>
<evidence type="ECO:0000313" key="16">
    <source>
        <dbReference type="Proteomes" id="UP000547209"/>
    </source>
</evidence>
<evidence type="ECO:0000256" key="11">
    <source>
        <dbReference type="RuleBase" id="RU004136"/>
    </source>
</evidence>
<evidence type="ECO:0000256" key="10">
    <source>
        <dbReference type="HAMAP-Rule" id="MF_02019"/>
    </source>
</evidence>
<comment type="subcellular location">
    <subcellularLocation>
        <location evidence="10 11">Cytoplasm</location>
    </subcellularLocation>
</comment>
<dbReference type="InterPro" id="IPR035911">
    <property type="entry name" value="MurE/MurF_N"/>
</dbReference>
<name>A0A7X0RSH5_9BACL</name>
<dbReference type="PANTHER" id="PTHR43024:SF1">
    <property type="entry name" value="UDP-N-ACETYLMURAMOYL-TRIPEPTIDE--D-ALANYL-D-ALANINE LIGASE"/>
    <property type="match status" value="1"/>
</dbReference>
<evidence type="ECO:0000256" key="3">
    <source>
        <dbReference type="ARBA" id="ARBA00022618"/>
    </source>
</evidence>
<keyword evidence="2 10" id="KW-0436">Ligase</keyword>
<sequence length="466" mass="49834">MIRRTLSQIATMLKVQEPVSTREADTVIRGVSIDTRTLQPGQLYVPIVGDRFDGHAFADQAIAQGAAAVLWNRETPHPPTDRVPVLLVEDTLSAIQLLAMSYRAQLRAKIIAVTGSNGKTSTKDMLAGVLSERYATQKTSGNLNNHLGVPLTLLSLAEETEMAVVEMGMSGLGEIGLLSSIAMPDAAIVTNVGDAHLGDLGSKANILQAKLEIAQGLRQGGLLIYNGDDPLLSGALEGKEGPYEKVSFGMSRRNDYYPLSFALYASGTTFALDDGDELTTLTIPAVGRHQLENAMAAVAAAVRVGMMDLAQIKAGFHKVELTGMRNEIVRIGSVQILNDTYKSNPASAKASLAALSAVAGDKTRIAVLGDMQDLGDQAIDLHREIGACAAAHADYLFAYGPLSAYLAEEAGKRMKPSRVFHDIDKQAMIGRIRDVLRPDAFLLVKASREMKLEDVVTALSEGQVQP</sequence>
<keyword evidence="4 10" id="KW-0547">Nucleotide-binding</keyword>
<dbReference type="SUPFAM" id="SSF53244">
    <property type="entry name" value="MurD-like peptide ligases, peptide-binding domain"/>
    <property type="match status" value="1"/>
</dbReference>
<dbReference type="InterPro" id="IPR004101">
    <property type="entry name" value="Mur_ligase_C"/>
</dbReference>
<comment type="pathway">
    <text evidence="10 11">Cell wall biogenesis; peptidoglycan biosynthesis.</text>
</comment>
<comment type="caution">
    <text evidence="15">The sequence shown here is derived from an EMBL/GenBank/DDBJ whole genome shotgun (WGS) entry which is preliminary data.</text>
</comment>
<comment type="similarity">
    <text evidence="10">Belongs to the MurCDEF family. MurF subfamily.</text>
</comment>
<dbReference type="EMBL" id="JACJVP010000030">
    <property type="protein sequence ID" value="MBB6672688.1"/>
    <property type="molecule type" value="Genomic_DNA"/>
</dbReference>
<dbReference type="Pfam" id="PF01225">
    <property type="entry name" value="Mur_ligase"/>
    <property type="match status" value="1"/>
</dbReference>
<dbReference type="NCBIfam" id="TIGR01143">
    <property type="entry name" value="murF"/>
    <property type="match status" value="1"/>
</dbReference>
<dbReference type="RefSeq" id="WP_185670543.1">
    <property type="nucleotide sequence ID" value="NZ_JACJVP010000030.1"/>
</dbReference>
<evidence type="ECO:0000256" key="1">
    <source>
        <dbReference type="ARBA" id="ARBA00022490"/>
    </source>
</evidence>
<dbReference type="GO" id="GO:0005524">
    <property type="term" value="F:ATP binding"/>
    <property type="evidence" value="ECO:0007669"/>
    <property type="project" value="UniProtKB-UniRule"/>
</dbReference>
<dbReference type="GO" id="GO:0047480">
    <property type="term" value="F:UDP-N-acetylmuramoyl-tripeptide-D-alanyl-D-alanine ligase activity"/>
    <property type="evidence" value="ECO:0007669"/>
    <property type="project" value="UniProtKB-UniRule"/>
</dbReference>